<dbReference type="Gene3D" id="3.40.1410.10">
    <property type="entry name" value="Chorismate lyase-like"/>
    <property type="match status" value="1"/>
</dbReference>
<protein>
    <recommendedName>
        <fullName evidence="1">UbiC transcription regulator-associated domain-containing protein</fullName>
    </recommendedName>
</protein>
<dbReference type="InterPro" id="IPR050679">
    <property type="entry name" value="Bact_HTH_transcr_reg"/>
</dbReference>
<organism evidence="2">
    <name type="scientific">bioreactor metagenome</name>
    <dbReference type="NCBI Taxonomy" id="1076179"/>
    <lineage>
        <taxon>unclassified sequences</taxon>
        <taxon>metagenomes</taxon>
        <taxon>ecological metagenomes</taxon>
    </lineage>
</organism>
<evidence type="ECO:0000313" key="2">
    <source>
        <dbReference type="EMBL" id="MPN62777.1"/>
    </source>
</evidence>
<gene>
    <name evidence="2" type="ORF">SDC9_210530</name>
</gene>
<accession>A0A645JHG0</accession>
<dbReference type="EMBL" id="VSSQ01141310">
    <property type="protein sequence ID" value="MPN62777.1"/>
    <property type="molecule type" value="Genomic_DNA"/>
</dbReference>
<dbReference type="PANTHER" id="PTHR44846">
    <property type="entry name" value="MANNOSYL-D-GLYCERATE TRANSPORT/METABOLISM SYSTEM REPRESSOR MNGR-RELATED"/>
    <property type="match status" value="1"/>
</dbReference>
<dbReference type="InterPro" id="IPR028978">
    <property type="entry name" value="Chorismate_lyase_/UTRA_dom_sf"/>
</dbReference>
<dbReference type="InterPro" id="IPR011663">
    <property type="entry name" value="UTRA"/>
</dbReference>
<dbReference type="AlphaFoldDB" id="A0A645JHG0"/>
<dbReference type="Pfam" id="PF07702">
    <property type="entry name" value="UTRA"/>
    <property type="match status" value="1"/>
</dbReference>
<feature type="domain" description="UbiC transcription regulator-associated" evidence="1">
    <location>
        <begin position="2"/>
        <end position="98"/>
    </location>
</feature>
<evidence type="ECO:0000259" key="1">
    <source>
        <dbReference type="Pfam" id="PF07702"/>
    </source>
</evidence>
<dbReference type="GO" id="GO:0045892">
    <property type="term" value="P:negative regulation of DNA-templated transcription"/>
    <property type="evidence" value="ECO:0007669"/>
    <property type="project" value="TreeGrafter"/>
</dbReference>
<sequence length="117" mass="13406">MANGEPLLLETSFLPVKVHPTLRAETLETASLYDSLRDEAKILPFIAEETYESIAFEDAICKMLECPRPTCGFYVERITRQESGEAYELTQSFMRGDRSKISITLQQDIYTFNRSID</sequence>
<dbReference type="GO" id="GO:0003677">
    <property type="term" value="F:DNA binding"/>
    <property type="evidence" value="ECO:0007669"/>
    <property type="project" value="InterPro"/>
</dbReference>
<proteinExistence type="predicted"/>
<dbReference type="PANTHER" id="PTHR44846:SF1">
    <property type="entry name" value="MANNOSYL-D-GLYCERATE TRANSPORT_METABOLISM SYSTEM REPRESSOR MNGR-RELATED"/>
    <property type="match status" value="1"/>
</dbReference>
<reference evidence="2" key="1">
    <citation type="submission" date="2019-08" db="EMBL/GenBank/DDBJ databases">
        <authorList>
            <person name="Kucharzyk K."/>
            <person name="Murdoch R.W."/>
            <person name="Higgins S."/>
            <person name="Loffler F."/>
        </authorList>
    </citation>
    <scope>NUCLEOTIDE SEQUENCE</scope>
</reference>
<dbReference type="SUPFAM" id="SSF64288">
    <property type="entry name" value="Chorismate lyase-like"/>
    <property type="match status" value="1"/>
</dbReference>
<name>A0A645JHG0_9ZZZZ</name>
<comment type="caution">
    <text evidence="2">The sequence shown here is derived from an EMBL/GenBank/DDBJ whole genome shotgun (WGS) entry which is preliminary data.</text>
</comment>